<sequence>MKVKITLNNAGGPLDTQVINVNPLNVDDNPVKDKLNEMLDGIDLAPGDTIFIEEA</sequence>
<dbReference type="AlphaFoldDB" id="A0A6M3LPZ5"/>
<dbReference type="EMBL" id="MT143322">
    <property type="protein sequence ID" value="QJA95534.1"/>
    <property type="molecule type" value="Genomic_DNA"/>
</dbReference>
<reference evidence="2" key="1">
    <citation type="submission" date="2020-03" db="EMBL/GenBank/DDBJ databases">
        <title>The deep terrestrial virosphere.</title>
        <authorList>
            <person name="Holmfeldt K."/>
            <person name="Nilsson E."/>
            <person name="Simone D."/>
            <person name="Lopez-Fernandez M."/>
            <person name="Wu X."/>
            <person name="de Brujin I."/>
            <person name="Lundin D."/>
            <person name="Andersson A."/>
            <person name="Bertilsson S."/>
            <person name="Dopson M."/>
        </authorList>
    </citation>
    <scope>NUCLEOTIDE SEQUENCE</scope>
    <source>
        <strain evidence="1">MM415A01412</strain>
        <strain evidence="2">MM415B05302</strain>
    </source>
</reference>
<accession>A0A6M3LPZ5</accession>
<evidence type="ECO:0000313" key="2">
    <source>
        <dbReference type="EMBL" id="QJA95534.1"/>
    </source>
</evidence>
<evidence type="ECO:0000313" key="1">
    <source>
        <dbReference type="EMBL" id="QJA76857.1"/>
    </source>
</evidence>
<name>A0A6M3LPZ5_9ZZZZ</name>
<gene>
    <name evidence="1" type="ORF">MM415A01412_0005</name>
    <name evidence="2" type="ORF">MM415B05302_0007</name>
</gene>
<dbReference type="EMBL" id="MT142248">
    <property type="protein sequence ID" value="QJA76857.1"/>
    <property type="molecule type" value="Genomic_DNA"/>
</dbReference>
<proteinExistence type="predicted"/>
<evidence type="ECO:0008006" key="3">
    <source>
        <dbReference type="Google" id="ProtNLM"/>
    </source>
</evidence>
<protein>
    <recommendedName>
        <fullName evidence="3">Ubiquitin-like domain-containing protein</fullName>
    </recommendedName>
</protein>
<organism evidence="2">
    <name type="scientific">viral metagenome</name>
    <dbReference type="NCBI Taxonomy" id="1070528"/>
    <lineage>
        <taxon>unclassified sequences</taxon>
        <taxon>metagenomes</taxon>
        <taxon>organismal metagenomes</taxon>
    </lineage>
</organism>